<name>A0A0E9RLM4_ANGAN</name>
<proteinExistence type="predicted"/>
<reference evidence="1" key="2">
    <citation type="journal article" date="2015" name="Fish Shellfish Immunol.">
        <title>Early steps in the European eel (Anguilla anguilla)-Vibrio vulnificus interaction in the gills: Role of the RtxA13 toxin.</title>
        <authorList>
            <person name="Callol A."/>
            <person name="Pajuelo D."/>
            <person name="Ebbesson L."/>
            <person name="Teles M."/>
            <person name="MacKenzie S."/>
            <person name="Amaro C."/>
        </authorList>
    </citation>
    <scope>NUCLEOTIDE SEQUENCE</scope>
</reference>
<accession>A0A0E9RLM4</accession>
<sequence length="102" mass="11413">MERLIILSSLHKQHTESLSLSPLSEWPSGSRHLLLARSVSVPHHCHEKRIYHRGCRLAGHSSMRFHLEPLACRSFGSTVKYLSPPSHCSVTSHPTGGCSRHV</sequence>
<organism evidence="1">
    <name type="scientific">Anguilla anguilla</name>
    <name type="common">European freshwater eel</name>
    <name type="synonym">Muraena anguilla</name>
    <dbReference type="NCBI Taxonomy" id="7936"/>
    <lineage>
        <taxon>Eukaryota</taxon>
        <taxon>Metazoa</taxon>
        <taxon>Chordata</taxon>
        <taxon>Craniata</taxon>
        <taxon>Vertebrata</taxon>
        <taxon>Euteleostomi</taxon>
        <taxon>Actinopterygii</taxon>
        <taxon>Neopterygii</taxon>
        <taxon>Teleostei</taxon>
        <taxon>Anguilliformes</taxon>
        <taxon>Anguillidae</taxon>
        <taxon>Anguilla</taxon>
    </lineage>
</organism>
<protein>
    <submittedName>
        <fullName evidence="1">Uncharacterized protein</fullName>
    </submittedName>
</protein>
<evidence type="ECO:0000313" key="1">
    <source>
        <dbReference type="EMBL" id="JAH29223.1"/>
    </source>
</evidence>
<dbReference type="EMBL" id="GBXM01079354">
    <property type="protein sequence ID" value="JAH29223.1"/>
    <property type="molecule type" value="Transcribed_RNA"/>
</dbReference>
<reference evidence="1" key="1">
    <citation type="submission" date="2014-11" db="EMBL/GenBank/DDBJ databases">
        <authorList>
            <person name="Amaro Gonzalez C."/>
        </authorList>
    </citation>
    <scope>NUCLEOTIDE SEQUENCE</scope>
</reference>
<dbReference type="AlphaFoldDB" id="A0A0E9RLM4"/>